<evidence type="ECO:0000313" key="9">
    <source>
        <dbReference type="EMBL" id="PLW31828.1"/>
    </source>
</evidence>
<evidence type="ECO:0000256" key="1">
    <source>
        <dbReference type="ARBA" id="ARBA00009673"/>
    </source>
</evidence>
<dbReference type="Gene3D" id="3.50.80.10">
    <property type="entry name" value="D-tyrosyl-tRNA(Tyr) deacylase"/>
    <property type="match status" value="1"/>
</dbReference>
<reference evidence="9 10" key="1">
    <citation type="submission" date="2017-11" db="EMBL/GenBank/DDBJ databases">
        <title>De novo assembly and phasing of dikaryotic genomes from two isolates of Puccinia coronata f. sp. avenae, the causal agent of oat crown rust.</title>
        <authorList>
            <person name="Miller M.E."/>
            <person name="Zhang Y."/>
            <person name="Omidvar V."/>
            <person name="Sperschneider J."/>
            <person name="Schwessinger B."/>
            <person name="Raley C."/>
            <person name="Palmer J.M."/>
            <person name="Garnica D."/>
            <person name="Upadhyaya N."/>
            <person name="Rathjen J."/>
            <person name="Taylor J.M."/>
            <person name="Park R.F."/>
            <person name="Dodds P.N."/>
            <person name="Hirsch C.D."/>
            <person name="Kianian S.F."/>
            <person name="Figueroa M."/>
        </authorList>
    </citation>
    <scope>NUCLEOTIDE SEQUENCE [LARGE SCALE GENOMIC DNA]</scope>
    <source>
        <strain evidence="9">12SD80</strain>
    </source>
</reference>
<evidence type="ECO:0000256" key="2">
    <source>
        <dbReference type="ARBA" id="ARBA00013056"/>
    </source>
</evidence>
<feature type="region of interest" description="Disordered" evidence="7">
    <location>
        <begin position="57"/>
        <end position="81"/>
    </location>
</feature>
<evidence type="ECO:0000256" key="6">
    <source>
        <dbReference type="ARBA" id="ARBA00048018"/>
    </source>
</evidence>
<dbReference type="InterPro" id="IPR003732">
    <property type="entry name" value="Daa-tRNA_deacyls_DTD"/>
</dbReference>
<feature type="compositionally biased region" description="Low complexity" evidence="7">
    <location>
        <begin position="553"/>
        <end position="563"/>
    </location>
</feature>
<dbReference type="PANTHER" id="PTHR10472">
    <property type="entry name" value="D-TYROSYL-TRNA TYR DEACYLASE"/>
    <property type="match status" value="1"/>
</dbReference>
<evidence type="ECO:0000313" key="10">
    <source>
        <dbReference type="Proteomes" id="UP000235392"/>
    </source>
</evidence>
<comment type="catalytic activity">
    <reaction evidence="6">
        <text>a D-aminoacyl-tRNA + H2O = a tRNA + a D-alpha-amino acid + H(+)</text>
        <dbReference type="Rhea" id="RHEA:13953"/>
        <dbReference type="Rhea" id="RHEA-COMP:10123"/>
        <dbReference type="Rhea" id="RHEA-COMP:10124"/>
        <dbReference type="ChEBI" id="CHEBI:15377"/>
        <dbReference type="ChEBI" id="CHEBI:15378"/>
        <dbReference type="ChEBI" id="CHEBI:59871"/>
        <dbReference type="ChEBI" id="CHEBI:78442"/>
        <dbReference type="ChEBI" id="CHEBI:79333"/>
        <dbReference type="EC" id="3.1.1.96"/>
    </reaction>
</comment>
<dbReference type="EC" id="3.1.1.96" evidence="2"/>
<comment type="caution">
    <text evidence="9">The sequence shown here is derived from an EMBL/GenBank/DDBJ whole genome shotgun (WGS) entry which is preliminary data.</text>
</comment>
<protein>
    <recommendedName>
        <fullName evidence="3">D-aminoacyl-tRNA deacylase</fullName>
        <ecNumber evidence="2">3.1.1.96</ecNumber>
    </recommendedName>
    <alternativeName>
        <fullName evidence="4">Gly-tRNA(Ala) deacylase</fullName>
    </alternativeName>
</protein>
<dbReference type="AlphaFoldDB" id="A0A2N5U2A2"/>
<evidence type="ECO:0000256" key="3">
    <source>
        <dbReference type="ARBA" id="ARBA00020007"/>
    </source>
</evidence>
<dbReference type="GO" id="GO:0051500">
    <property type="term" value="F:D-tyrosyl-tRNA(Tyr) deacylase activity"/>
    <property type="evidence" value="ECO:0007669"/>
    <property type="project" value="TreeGrafter"/>
</dbReference>
<proteinExistence type="inferred from homology"/>
<evidence type="ECO:0000256" key="7">
    <source>
        <dbReference type="SAM" id="MobiDB-lite"/>
    </source>
</evidence>
<dbReference type="InterPro" id="IPR019349">
    <property type="entry name" value="Ribosomal_mS35_mit"/>
</dbReference>
<gene>
    <name evidence="9" type="ORF">PCASD_15418</name>
</gene>
<sequence length="571" mass="64522">MKAVIQRVSSASVTVNRSEISRIGKGLCVLVGIGTDDTRKEMDYIISKMLSLRLFPDQQPPPNISTTPVKSDKREALPSGDEPIKQWTQSVRDIQGEILIVSQFTLMAKTKKGNKPDFHNAMKTDLSKALYTELVESLKTTYSADLVQEGQFGAMMEVNISNDGPNQQDGNNTVDEQQDADSIQPTQHATTTAGQVLTSQDIHRRAFTATPQNQAGGKNKIKVSNKGKFKDHPLGGPGMEEAFDIERDLAKPFAMEDVPAVTHLRWAEARKRLNKLRAIKFQIPELTKYQQPFVPPPPEAHVIVRTQDDMGFHRGQLDTQRPNKKASIQVNLSKIPELTRSKEAMHKFKLLSGKRWFESEPKSQFDLNDHYDDPEGMVKISCDDYPTAALNQKWCSDTLDRLIKEATDLQADPMSDIPLDSKTTLQRRHRNRHRPWSIDDHNLHTKFPKEWLPDPIRIKLDQSQEIKKSTLLNQKEKLLKIDNQIRQLINWNGLGLTPTKTFFTSLNPKVKSELDQLLNERNRIRDMSAHFDRHYLPNFMSGNSPHLSPALASGISPDLSSSPASPPPSIE</sequence>
<organism evidence="9 10">
    <name type="scientific">Puccinia coronata f. sp. avenae</name>
    <dbReference type="NCBI Taxonomy" id="200324"/>
    <lineage>
        <taxon>Eukaryota</taxon>
        <taxon>Fungi</taxon>
        <taxon>Dikarya</taxon>
        <taxon>Basidiomycota</taxon>
        <taxon>Pucciniomycotina</taxon>
        <taxon>Pucciniomycetes</taxon>
        <taxon>Pucciniales</taxon>
        <taxon>Pucciniaceae</taxon>
        <taxon>Puccinia</taxon>
    </lineage>
</organism>
<evidence type="ECO:0000256" key="5">
    <source>
        <dbReference type="ARBA" id="ARBA00047676"/>
    </source>
</evidence>
<comment type="similarity">
    <text evidence="1">Belongs to the DTD family.</text>
</comment>
<dbReference type="GO" id="GO:0005737">
    <property type="term" value="C:cytoplasm"/>
    <property type="evidence" value="ECO:0007669"/>
    <property type="project" value="InterPro"/>
</dbReference>
<comment type="catalytic activity">
    <reaction evidence="5">
        <text>glycyl-tRNA(Ala) + H2O = tRNA(Ala) + glycine + H(+)</text>
        <dbReference type="Rhea" id="RHEA:53744"/>
        <dbReference type="Rhea" id="RHEA-COMP:9657"/>
        <dbReference type="Rhea" id="RHEA-COMP:13640"/>
        <dbReference type="ChEBI" id="CHEBI:15377"/>
        <dbReference type="ChEBI" id="CHEBI:15378"/>
        <dbReference type="ChEBI" id="CHEBI:57305"/>
        <dbReference type="ChEBI" id="CHEBI:78442"/>
        <dbReference type="ChEBI" id="CHEBI:78522"/>
        <dbReference type="EC" id="3.1.1.96"/>
    </reaction>
</comment>
<dbReference type="FunFam" id="3.50.80.10:FF:000001">
    <property type="entry name" value="D-aminoacyl-tRNA deacylase"/>
    <property type="match status" value="1"/>
</dbReference>
<evidence type="ECO:0000256" key="4">
    <source>
        <dbReference type="ARBA" id="ARBA00032747"/>
    </source>
</evidence>
<feature type="domain" description="Small ribosomal subunit protein mS35 mitochondrial conserved" evidence="8">
    <location>
        <begin position="293"/>
        <end position="451"/>
    </location>
</feature>
<dbReference type="Proteomes" id="UP000235392">
    <property type="component" value="Unassembled WGS sequence"/>
</dbReference>
<dbReference type="Pfam" id="PF10213">
    <property type="entry name" value="MRP-S28"/>
    <property type="match status" value="1"/>
</dbReference>
<dbReference type="Pfam" id="PF02580">
    <property type="entry name" value="Tyr_Deacylase"/>
    <property type="match status" value="1"/>
</dbReference>
<evidence type="ECO:0000259" key="8">
    <source>
        <dbReference type="Pfam" id="PF10213"/>
    </source>
</evidence>
<feature type="region of interest" description="Disordered" evidence="7">
    <location>
        <begin position="161"/>
        <end position="196"/>
    </location>
</feature>
<dbReference type="PANTHER" id="PTHR10472:SF5">
    <property type="entry name" value="D-AMINOACYL-TRNA DEACYLASE 1"/>
    <property type="match status" value="1"/>
</dbReference>
<dbReference type="SUPFAM" id="SSF69500">
    <property type="entry name" value="DTD-like"/>
    <property type="match status" value="1"/>
</dbReference>
<feature type="region of interest" description="Disordered" evidence="7">
    <location>
        <begin position="550"/>
        <end position="571"/>
    </location>
</feature>
<accession>A0A2N5U2A2</accession>
<dbReference type="EMBL" id="PGCI01000259">
    <property type="protein sequence ID" value="PLW31828.1"/>
    <property type="molecule type" value="Genomic_DNA"/>
</dbReference>
<feature type="region of interest" description="Disordered" evidence="7">
    <location>
        <begin position="212"/>
        <end position="237"/>
    </location>
</feature>
<dbReference type="InterPro" id="IPR023509">
    <property type="entry name" value="DTD-like_sf"/>
</dbReference>
<name>A0A2N5U2A2_9BASI</name>